<keyword evidence="1" id="KW-0472">Membrane</keyword>
<evidence type="ECO:0000259" key="2">
    <source>
        <dbReference type="Pfam" id="PF13400"/>
    </source>
</evidence>
<proteinExistence type="predicted"/>
<keyword evidence="1" id="KW-1133">Transmembrane helix</keyword>
<gene>
    <name evidence="3" type="ORF">UFOPK3268_00509</name>
</gene>
<dbReference type="EMBL" id="CAFBIZ010000046">
    <property type="protein sequence ID" value="CAB4847876.1"/>
    <property type="molecule type" value="Genomic_DNA"/>
</dbReference>
<feature type="transmembrane region" description="Helical" evidence="1">
    <location>
        <begin position="20"/>
        <end position="43"/>
    </location>
</feature>
<reference evidence="3" key="1">
    <citation type="submission" date="2020-05" db="EMBL/GenBank/DDBJ databases">
        <authorList>
            <person name="Chiriac C."/>
            <person name="Salcher M."/>
            <person name="Ghai R."/>
            <person name="Kavagutti S V."/>
        </authorList>
    </citation>
    <scope>NUCLEOTIDE SEQUENCE</scope>
</reference>
<sequence>MIPQRPASPQRDDRGSVLPMVIGVVVIVMALLTVVTDVSVLFLQRRSLQATVDGAALAGAQAVDLAPVYSGGAHGDLRLDPPAVRAAVRMYVSAVPSVRELVGFRLTALRVDAATVTIRARATARPPFLSFLNGQGVIVVAEASARTSVD</sequence>
<organism evidence="3">
    <name type="scientific">freshwater metagenome</name>
    <dbReference type="NCBI Taxonomy" id="449393"/>
    <lineage>
        <taxon>unclassified sequences</taxon>
        <taxon>metagenomes</taxon>
        <taxon>ecological metagenomes</taxon>
    </lineage>
</organism>
<feature type="domain" description="Putative Flp pilus-assembly TadG-like N-terminal" evidence="2">
    <location>
        <begin position="15"/>
        <end position="62"/>
    </location>
</feature>
<dbReference type="Pfam" id="PF13400">
    <property type="entry name" value="Tad"/>
    <property type="match status" value="1"/>
</dbReference>
<dbReference type="InterPro" id="IPR028087">
    <property type="entry name" value="Tad_N"/>
</dbReference>
<dbReference type="AlphaFoldDB" id="A0A6J7BQ55"/>
<evidence type="ECO:0000313" key="3">
    <source>
        <dbReference type="EMBL" id="CAB4847876.1"/>
    </source>
</evidence>
<keyword evidence="1" id="KW-0812">Transmembrane</keyword>
<name>A0A6J7BQ55_9ZZZZ</name>
<accession>A0A6J7BQ55</accession>
<evidence type="ECO:0000256" key="1">
    <source>
        <dbReference type="SAM" id="Phobius"/>
    </source>
</evidence>
<protein>
    <submittedName>
        <fullName evidence="3">Unannotated protein</fullName>
    </submittedName>
</protein>